<evidence type="ECO:0000313" key="3">
    <source>
        <dbReference type="Proteomes" id="UP000279833"/>
    </source>
</evidence>
<dbReference type="STRING" id="6186.A0A183JGZ3"/>
<dbReference type="AlphaFoldDB" id="A0A183JGZ3"/>
<keyword evidence="3" id="KW-1185">Reference proteome</keyword>
<dbReference type="Proteomes" id="UP000279833">
    <property type="component" value="Unassembled WGS sequence"/>
</dbReference>
<evidence type="ECO:0000256" key="1">
    <source>
        <dbReference type="SAM" id="MobiDB-lite"/>
    </source>
</evidence>
<name>A0A183JGZ3_9TREM</name>
<feature type="compositionally biased region" description="Low complexity" evidence="1">
    <location>
        <begin position="107"/>
        <end position="117"/>
    </location>
</feature>
<proteinExistence type="predicted"/>
<evidence type="ECO:0000313" key="2">
    <source>
        <dbReference type="EMBL" id="VDO71226.1"/>
    </source>
</evidence>
<protein>
    <submittedName>
        <fullName evidence="4">ACT_3 domain-containing protein</fullName>
    </submittedName>
</protein>
<organism evidence="4">
    <name type="scientific">Schistosoma curassoni</name>
    <dbReference type="NCBI Taxonomy" id="6186"/>
    <lineage>
        <taxon>Eukaryota</taxon>
        <taxon>Metazoa</taxon>
        <taxon>Spiralia</taxon>
        <taxon>Lophotrochozoa</taxon>
        <taxon>Platyhelminthes</taxon>
        <taxon>Trematoda</taxon>
        <taxon>Digenea</taxon>
        <taxon>Strigeidida</taxon>
        <taxon>Schistosomatoidea</taxon>
        <taxon>Schistosomatidae</taxon>
        <taxon>Schistosoma</taxon>
    </lineage>
</organism>
<sequence>MPVDVSTHCVAQSLGPQLDSREGPTDPSPILFSPLTTASCHELTTYHPFPTSPRASEPFQYLDRFLTVLHLCLKYVLNKQSNESLISHNDNNNGNNKSISQKLSQDSNNNPNNSNNTNMILTFHPNYLAKSCGGLILFAASRLTNSEVGELRLEKSDLCLDFQCILMFPSQLKKNSNTYTETHCNDTDDKRNQQSIFLNHAKIILSSLDYTHSTKLSRLLLTTAVNSGIKVSHNLSFYFLCSSNEKILCIFQNIEKYSLTIIESS</sequence>
<feature type="region of interest" description="Disordered" evidence="1">
    <location>
        <begin position="87"/>
        <end position="117"/>
    </location>
</feature>
<feature type="compositionally biased region" description="Polar residues" evidence="1">
    <location>
        <begin position="97"/>
        <end position="106"/>
    </location>
</feature>
<reference evidence="2 3" key="2">
    <citation type="submission" date="2018-11" db="EMBL/GenBank/DDBJ databases">
        <authorList>
            <consortium name="Pathogen Informatics"/>
        </authorList>
    </citation>
    <scope>NUCLEOTIDE SEQUENCE [LARGE SCALE GENOMIC DNA]</scope>
    <source>
        <strain evidence="2">Dakar</strain>
        <strain evidence="3">Dakar, Senegal</strain>
    </source>
</reference>
<evidence type="ECO:0000313" key="4">
    <source>
        <dbReference type="WBParaSite" id="SCUD_0000196501-mRNA-1"/>
    </source>
</evidence>
<reference evidence="4" key="1">
    <citation type="submission" date="2016-06" db="UniProtKB">
        <authorList>
            <consortium name="WormBaseParasite"/>
        </authorList>
    </citation>
    <scope>IDENTIFICATION</scope>
</reference>
<dbReference type="EMBL" id="UZAK01001744">
    <property type="protein sequence ID" value="VDO71226.1"/>
    <property type="molecule type" value="Genomic_DNA"/>
</dbReference>
<accession>A0A183JGZ3</accession>
<gene>
    <name evidence="2" type="ORF">SCUD_LOCUS1966</name>
</gene>
<dbReference type="WBParaSite" id="SCUD_0000196501-mRNA-1">
    <property type="protein sequence ID" value="SCUD_0000196501-mRNA-1"/>
    <property type="gene ID" value="SCUD_0000196501"/>
</dbReference>